<dbReference type="GO" id="GO:0004784">
    <property type="term" value="F:superoxide dismutase activity"/>
    <property type="evidence" value="ECO:0007669"/>
    <property type="project" value="UniProtKB-EC"/>
</dbReference>
<dbReference type="InterPro" id="IPR018152">
    <property type="entry name" value="SOD_Cu/Zn_BS"/>
</dbReference>
<evidence type="ECO:0000256" key="5">
    <source>
        <dbReference type="ARBA" id="ARBA00023008"/>
    </source>
</evidence>
<feature type="signal peptide" evidence="9">
    <location>
        <begin position="1"/>
        <end position="21"/>
    </location>
</feature>
<comment type="cofactor">
    <cofactor evidence="8">
        <name>Zn(2+)</name>
        <dbReference type="ChEBI" id="CHEBI:29105"/>
    </cofactor>
    <text evidence="8">Binds 1 zinc ion per subunit.</text>
</comment>
<keyword evidence="2 8" id="KW-0479">Metal-binding</keyword>
<evidence type="ECO:0000256" key="3">
    <source>
        <dbReference type="ARBA" id="ARBA00022729"/>
    </source>
</evidence>
<comment type="cofactor">
    <cofactor evidence="8">
        <name>Cu cation</name>
        <dbReference type="ChEBI" id="CHEBI:23378"/>
    </cofactor>
    <text evidence="8">Binds 1 copper ion per subunit.</text>
</comment>
<keyword evidence="5 8" id="KW-0186">Copper</keyword>
<dbReference type="InterPro" id="IPR024134">
    <property type="entry name" value="SOD_Cu/Zn_/chaperone"/>
</dbReference>
<dbReference type="Pfam" id="PF00080">
    <property type="entry name" value="Sod_Cu"/>
    <property type="match status" value="1"/>
</dbReference>
<dbReference type="PANTHER" id="PTHR10003">
    <property type="entry name" value="SUPEROXIDE DISMUTASE CU-ZN -RELATED"/>
    <property type="match status" value="1"/>
</dbReference>
<reference evidence="11 12" key="1">
    <citation type="submission" date="2023-02" db="EMBL/GenBank/DDBJ databases">
        <title>Complete genome sequence of Priestia aryabhattai G5MAi6, a methanol-tolerant strain isolated from tap water in Hong Kong.</title>
        <authorList>
            <person name="Leung K.M."/>
            <person name="Lai G.K.K."/>
            <person name="Griffin S.D.J."/>
        </authorList>
    </citation>
    <scope>NUCLEOTIDE SEQUENCE [LARGE SCALE GENOMIC DNA]</scope>
    <source>
        <strain evidence="11 12">G5MAi6</strain>
    </source>
</reference>
<feature type="chain" id="PRO_5044774087" description="Superoxide dismutase [Cu-Zn]" evidence="9">
    <location>
        <begin position="22"/>
        <end position="196"/>
    </location>
</feature>
<dbReference type="SUPFAM" id="SSF49329">
    <property type="entry name" value="Cu,Zn superoxide dismutase-like"/>
    <property type="match status" value="1"/>
</dbReference>
<evidence type="ECO:0000256" key="8">
    <source>
        <dbReference type="RuleBase" id="RU000393"/>
    </source>
</evidence>
<keyword evidence="3 9" id="KW-0732">Signal</keyword>
<evidence type="ECO:0000256" key="4">
    <source>
        <dbReference type="ARBA" id="ARBA00022833"/>
    </source>
</evidence>
<sequence>MQKWIMNGCVVFILLMLGACSMVKEQNSAHENHLKAEEAKETSEVSVEPVKVNLTNTSGKKVGEATLTEAKNGVQIKLTAQGLSPGRHGFHIHEIGKCEVPDFKTAGAHFNPFKREHGFKNTKGPHAGDLPNLEVAPNGKVDTEIFASLVTLQEGKPNSLIDMDGSALVIHDKVDDYTTDPSGNSGDRIVCGVITK</sequence>
<comment type="similarity">
    <text evidence="1 8">Belongs to the Cu-Zn superoxide dismutase family.</text>
</comment>
<evidence type="ECO:0000313" key="12">
    <source>
        <dbReference type="Proteomes" id="UP001220217"/>
    </source>
</evidence>
<dbReference type="RefSeq" id="WP_275037323.1">
    <property type="nucleotide sequence ID" value="NZ_CP118718.1"/>
</dbReference>
<dbReference type="InterPro" id="IPR001424">
    <property type="entry name" value="SOD_Cu_Zn_dom"/>
</dbReference>
<dbReference type="PROSITE" id="PS51257">
    <property type="entry name" value="PROKAR_LIPOPROTEIN"/>
    <property type="match status" value="1"/>
</dbReference>
<evidence type="ECO:0000256" key="7">
    <source>
        <dbReference type="ARBA" id="ARBA00024900"/>
    </source>
</evidence>
<proteinExistence type="inferred from homology"/>
<dbReference type="InterPro" id="IPR036423">
    <property type="entry name" value="SOD-like_Cu/Zn_dom_sf"/>
</dbReference>
<accession>A0ABD7X1U9</accession>
<dbReference type="EC" id="1.15.1.1" evidence="8"/>
<evidence type="ECO:0000313" key="11">
    <source>
        <dbReference type="EMBL" id="WEA46429.1"/>
    </source>
</evidence>
<evidence type="ECO:0000256" key="6">
    <source>
        <dbReference type="ARBA" id="ARBA00023157"/>
    </source>
</evidence>
<dbReference type="GO" id="GO:0046872">
    <property type="term" value="F:metal ion binding"/>
    <property type="evidence" value="ECO:0007669"/>
    <property type="project" value="UniProtKB-KW"/>
</dbReference>
<keyword evidence="8" id="KW-0560">Oxidoreductase</keyword>
<protein>
    <recommendedName>
        <fullName evidence="8">Superoxide dismutase [Cu-Zn]</fullName>
        <ecNumber evidence="8">1.15.1.1</ecNumber>
    </recommendedName>
</protein>
<feature type="domain" description="Superoxide dismutase copper/zinc binding" evidence="10">
    <location>
        <begin position="63"/>
        <end position="194"/>
    </location>
</feature>
<dbReference type="EMBL" id="CP118718">
    <property type="protein sequence ID" value="WEA46429.1"/>
    <property type="molecule type" value="Genomic_DNA"/>
</dbReference>
<dbReference type="CDD" id="cd00305">
    <property type="entry name" value="Cu-Zn_Superoxide_Dismutase"/>
    <property type="match status" value="1"/>
</dbReference>
<organism evidence="11 12">
    <name type="scientific">Priestia aryabhattai</name>
    <name type="common">Bacillus aryabhattai</name>
    <dbReference type="NCBI Taxonomy" id="412384"/>
    <lineage>
        <taxon>Bacteria</taxon>
        <taxon>Bacillati</taxon>
        <taxon>Bacillota</taxon>
        <taxon>Bacilli</taxon>
        <taxon>Bacillales</taxon>
        <taxon>Bacillaceae</taxon>
        <taxon>Priestia</taxon>
    </lineage>
</organism>
<dbReference type="PROSITE" id="PS00332">
    <property type="entry name" value="SOD_CU_ZN_2"/>
    <property type="match status" value="1"/>
</dbReference>
<dbReference type="AlphaFoldDB" id="A0ABD7X1U9"/>
<comment type="function">
    <text evidence="7">Destroys radicals which are normally produced within the cells and which are toxic to biological systems. May play a role in favoring mycobacterial survival in phagocytes.</text>
</comment>
<evidence type="ECO:0000259" key="10">
    <source>
        <dbReference type="Pfam" id="PF00080"/>
    </source>
</evidence>
<name>A0ABD7X1U9_PRIAR</name>
<evidence type="ECO:0000256" key="1">
    <source>
        <dbReference type="ARBA" id="ARBA00010457"/>
    </source>
</evidence>
<dbReference type="Proteomes" id="UP001220217">
    <property type="component" value="Chromosome"/>
</dbReference>
<keyword evidence="6" id="KW-1015">Disulfide bond</keyword>
<evidence type="ECO:0000256" key="9">
    <source>
        <dbReference type="SAM" id="SignalP"/>
    </source>
</evidence>
<dbReference type="Gene3D" id="2.60.40.200">
    <property type="entry name" value="Superoxide dismutase, copper/zinc binding domain"/>
    <property type="match status" value="1"/>
</dbReference>
<keyword evidence="4 8" id="KW-0862">Zinc</keyword>
<evidence type="ECO:0000256" key="2">
    <source>
        <dbReference type="ARBA" id="ARBA00022723"/>
    </source>
</evidence>
<comment type="catalytic activity">
    <reaction evidence="8">
        <text>2 superoxide + 2 H(+) = H2O2 + O2</text>
        <dbReference type="Rhea" id="RHEA:20696"/>
        <dbReference type="ChEBI" id="CHEBI:15378"/>
        <dbReference type="ChEBI" id="CHEBI:15379"/>
        <dbReference type="ChEBI" id="CHEBI:16240"/>
        <dbReference type="ChEBI" id="CHEBI:18421"/>
        <dbReference type="EC" id="1.15.1.1"/>
    </reaction>
</comment>
<gene>
    <name evidence="11" type="ORF">PWO00_10840</name>
</gene>
<dbReference type="FunFam" id="2.60.40.200:FF:000005">
    <property type="entry name" value="Superoxide dismutase [Cu-Zn]"/>
    <property type="match status" value="1"/>
</dbReference>